<feature type="transmembrane region" description="Helical" evidence="5">
    <location>
        <begin position="22"/>
        <end position="48"/>
    </location>
</feature>
<dbReference type="Gene3D" id="1.20.1250.20">
    <property type="entry name" value="MFS general substrate transporter like domains"/>
    <property type="match status" value="1"/>
</dbReference>
<dbReference type="Proteomes" id="UP001146019">
    <property type="component" value="Unassembled WGS sequence"/>
</dbReference>
<reference evidence="7" key="1">
    <citation type="submission" date="2022-11" db="EMBL/GenBank/DDBJ databases">
        <title>Biodiversity and phylogenetic relationships of bacteria.</title>
        <authorList>
            <person name="Machado R.A.R."/>
            <person name="Bhat A."/>
            <person name="Loulou A."/>
            <person name="Kallel S."/>
        </authorList>
    </citation>
    <scope>NUCLEOTIDE SEQUENCE</scope>
    <source>
        <strain evidence="7">A-IN1</strain>
    </source>
</reference>
<dbReference type="InterPro" id="IPR011701">
    <property type="entry name" value="MFS"/>
</dbReference>
<evidence type="ECO:0000256" key="4">
    <source>
        <dbReference type="ARBA" id="ARBA00023136"/>
    </source>
</evidence>
<evidence type="ECO:0000256" key="2">
    <source>
        <dbReference type="ARBA" id="ARBA00022692"/>
    </source>
</evidence>
<dbReference type="CDD" id="cd17365">
    <property type="entry name" value="MFS_PcaK_like"/>
    <property type="match status" value="1"/>
</dbReference>
<feature type="transmembrane region" description="Helical" evidence="5">
    <location>
        <begin position="144"/>
        <end position="165"/>
    </location>
</feature>
<dbReference type="InterPro" id="IPR036259">
    <property type="entry name" value="MFS_trans_sf"/>
</dbReference>
<dbReference type="Pfam" id="PF07690">
    <property type="entry name" value="MFS_1"/>
    <property type="match status" value="1"/>
</dbReference>
<evidence type="ECO:0000256" key="3">
    <source>
        <dbReference type="ARBA" id="ARBA00022989"/>
    </source>
</evidence>
<feature type="transmembrane region" description="Helical" evidence="5">
    <location>
        <begin position="385"/>
        <end position="405"/>
    </location>
</feature>
<dbReference type="InterPro" id="IPR020846">
    <property type="entry name" value="MFS_dom"/>
</dbReference>
<evidence type="ECO:0000313" key="8">
    <source>
        <dbReference type="Proteomes" id="UP001146019"/>
    </source>
</evidence>
<name>A0A9X3IG92_9GAMM</name>
<comment type="subcellular location">
    <subcellularLocation>
        <location evidence="1">Membrane</location>
        <topology evidence="1">Multi-pass membrane protein</topology>
    </subcellularLocation>
</comment>
<evidence type="ECO:0000256" key="5">
    <source>
        <dbReference type="SAM" id="Phobius"/>
    </source>
</evidence>
<organism evidence="7 8">
    <name type="scientific">Acinetobacter nematophilus</name>
    <dbReference type="NCBI Taxonomy" id="2994642"/>
    <lineage>
        <taxon>Bacteria</taxon>
        <taxon>Pseudomonadati</taxon>
        <taxon>Pseudomonadota</taxon>
        <taxon>Gammaproteobacteria</taxon>
        <taxon>Moraxellales</taxon>
        <taxon>Moraxellaceae</taxon>
        <taxon>Acinetobacter</taxon>
    </lineage>
</organism>
<sequence length="435" mass="47270">MQYIDVQKTLDQAKPNKFHFKILFWCFLIIVIDGYDIAVAGAAIPSIMEQMHVNASTAGFMASSALFGMMFGAIFFGGLSEKIGRRWTISICVFLFSIFTAAAGFCKDPVSFSLLRFIAGLGIGGVMPNIVAHMTEFSPKKMRSFMTTMMFSGYAVGGILAAALGKQFILAYGWQVVFFAAGIPIIIIPFILKYLPESLTYLNKSNQKAQLHSIIQNIEPSLTVNPNTLLQFPMEPKTENVSITQLFNDGRLISSVMFWIAFFTGLFMIYSLSTWLTKLMALSGYSLGSALSFVIALNLGAVVGCAVGGWLADRFHIKWVLVTMYFLGGIFLYMMTFEHSQSTLYFIIAAVGACSTGAQIVAYAYCGQFYPSNIRSTGIGMAGGIGRLGAILAPLIIGYIVTLNLPLEQNFMVIAAAGIVGAIGLAFINHDKAAA</sequence>
<feature type="transmembrane region" description="Helical" evidence="5">
    <location>
        <begin position="319"/>
        <end position="337"/>
    </location>
</feature>
<keyword evidence="8" id="KW-1185">Reference proteome</keyword>
<dbReference type="PANTHER" id="PTHR23508:SF10">
    <property type="entry name" value="CARBOXYLIC ACID TRANSPORTER PROTEIN HOMOLOG"/>
    <property type="match status" value="1"/>
</dbReference>
<dbReference type="GO" id="GO:0046943">
    <property type="term" value="F:carboxylic acid transmembrane transporter activity"/>
    <property type="evidence" value="ECO:0007669"/>
    <property type="project" value="TreeGrafter"/>
</dbReference>
<feature type="transmembrane region" description="Helical" evidence="5">
    <location>
        <begin position="411"/>
        <end position="428"/>
    </location>
</feature>
<dbReference type="GO" id="GO:0005886">
    <property type="term" value="C:plasma membrane"/>
    <property type="evidence" value="ECO:0007669"/>
    <property type="project" value="TreeGrafter"/>
</dbReference>
<dbReference type="AlphaFoldDB" id="A0A9X3IG92"/>
<feature type="transmembrane region" description="Helical" evidence="5">
    <location>
        <begin position="290"/>
        <end position="312"/>
    </location>
</feature>
<keyword evidence="3 5" id="KW-1133">Transmembrane helix</keyword>
<feature type="transmembrane region" description="Helical" evidence="5">
    <location>
        <begin position="171"/>
        <end position="195"/>
    </location>
</feature>
<feature type="transmembrane region" description="Helical" evidence="5">
    <location>
        <begin position="87"/>
        <end position="105"/>
    </location>
</feature>
<evidence type="ECO:0000256" key="1">
    <source>
        <dbReference type="ARBA" id="ARBA00004141"/>
    </source>
</evidence>
<evidence type="ECO:0000313" key="7">
    <source>
        <dbReference type="EMBL" id="MCX5467452.1"/>
    </source>
</evidence>
<accession>A0A9X3IG92</accession>
<dbReference type="PROSITE" id="PS50850">
    <property type="entry name" value="MFS"/>
    <property type="match status" value="1"/>
</dbReference>
<protein>
    <submittedName>
        <fullName evidence="7">Aromatic acid/H+ symport family MFS transporter</fullName>
    </submittedName>
</protein>
<feature type="transmembrane region" description="Helical" evidence="5">
    <location>
        <begin position="111"/>
        <end position="132"/>
    </location>
</feature>
<feature type="transmembrane region" description="Helical" evidence="5">
    <location>
        <begin position="252"/>
        <end position="270"/>
    </location>
</feature>
<gene>
    <name evidence="7" type="ORF">OSH00_06795</name>
</gene>
<feature type="transmembrane region" description="Helical" evidence="5">
    <location>
        <begin position="343"/>
        <end position="365"/>
    </location>
</feature>
<dbReference type="SUPFAM" id="SSF103473">
    <property type="entry name" value="MFS general substrate transporter"/>
    <property type="match status" value="1"/>
</dbReference>
<feature type="domain" description="Major facilitator superfamily (MFS) profile" evidence="6">
    <location>
        <begin position="22"/>
        <end position="433"/>
    </location>
</feature>
<proteinExistence type="predicted"/>
<keyword evidence="2 5" id="KW-0812">Transmembrane</keyword>
<evidence type="ECO:0000259" key="6">
    <source>
        <dbReference type="PROSITE" id="PS50850"/>
    </source>
</evidence>
<comment type="caution">
    <text evidence="7">The sequence shown here is derived from an EMBL/GenBank/DDBJ whole genome shotgun (WGS) entry which is preliminary data.</text>
</comment>
<feature type="transmembrane region" description="Helical" evidence="5">
    <location>
        <begin position="60"/>
        <end position="80"/>
    </location>
</feature>
<keyword evidence="4 5" id="KW-0472">Membrane</keyword>
<dbReference type="EMBL" id="JAPKMY010000002">
    <property type="protein sequence ID" value="MCX5467452.1"/>
    <property type="molecule type" value="Genomic_DNA"/>
</dbReference>
<dbReference type="PANTHER" id="PTHR23508">
    <property type="entry name" value="CARBOXYLIC ACID TRANSPORTER PROTEIN HOMOLOG"/>
    <property type="match status" value="1"/>
</dbReference>
<dbReference type="RefSeq" id="WP_266129795.1">
    <property type="nucleotide sequence ID" value="NZ_JAPKMY010000002.1"/>
</dbReference>